<gene>
    <name evidence="9" type="primary">gyrA</name>
    <name evidence="13" type="ORF">UABAM_04437</name>
</gene>
<dbReference type="PANTHER" id="PTHR43493:SF5">
    <property type="entry name" value="DNA GYRASE SUBUNIT A, CHLOROPLASTIC_MITOCHONDRIAL"/>
    <property type="match status" value="1"/>
</dbReference>
<feature type="active site" description="O-(5'-phospho-DNA)-tyrosine intermediate" evidence="9 10">
    <location>
        <position position="121"/>
    </location>
</feature>
<comment type="function">
    <text evidence="9">A type II topoisomerase that negatively supercoils closed circular double-stranded (ds) DNA in an ATP-dependent manner to modulate DNA topology and maintain chromosomes in an underwound state. Negative supercoiling favors strand separation, and DNA replication, transcription, recombination and repair, all of which involve strand separation. Also able to catalyze the interconversion of other topological isomers of dsDNA rings, including catenanes and knotted rings. Type II topoisomerases break and join 2 DNA strands simultaneously in an ATP-dependent manner.</text>
</comment>
<evidence type="ECO:0000256" key="8">
    <source>
        <dbReference type="ARBA" id="ARBA00063644"/>
    </source>
</evidence>
<evidence type="ECO:0000256" key="9">
    <source>
        <dbReference type="HAMAP-Rule" id="MF_01897"/>
    </source>
</evidence>
<dbReference type="GO" id="GO:0006261">
    <property type="term" value="P:DNA-templated DNA replication"/>
    <property type="evidence" value="ECO:0007669"/>
    <property type="project" value="UniProtKB-UniRule"/>
</dbReference>
<feature type="region of interest" description="Disordered" evidence="11">
    <location>
        <begin position="811"/>
        <end position="861"/>
    </location>
</feature>
<evidence type="ECO:0000256" key="6">
    <source>
        <dbReference type="ARBA" id="ARBA00023125"/>
    </source>
</evidence>
<dbReference type="Pfam" id="PF00521">
    <property type="entry name" value="DNA_topoisoIV"/>
    <property type="match status" value="1"/>
</dbReference>
<proteinExistence type="inferred from homology"/>
<protein>
    <recommendedName>
        <fullName evidence="9">DNA gyrase subunit A</fullName>
        <ecNumber evidence="9">5.6.2.2</ecNumber>
    </recommendedName>
</protein>
<keyword evidence="4 9" id="KW-0067">ATP-binding</keyword>
<feature type="compositionally biased region" description="Acidic residues" evidence="11">
    <location>
        <begin position="844"/>
        <end position="861"/>
    </location>
</feature>
<dbReference type="OrthoDB" id="9806486at2"/>
<feature type="compositionally biased region" description="Acidic residues" evidence="11">
    <location>
        <begin position="821"/>
        <end position="836"/>
    </location>
</feature>
<dbReference type="FunFam" id="3.30.1360.40:FF:000002">
    <property type="entry name" value="DNA gyrase subunit A"/>
    <property type="match status" value="1"/>
</dbReference>
<dbReference type="NCBIfam" id="NF004044">
    <property type="entry name" value="PRK05561.1"/>
    <property type="match status" value="1"/>
</dbReference>
<dbReference type="Gene3D" id="2.120.10.90">
    <property type="entry name" value="DNA gyrase/topoisomerase IV, subunit A, C-terminal"/>
    <property type="match status" value="1"/>
</dbReference>
<dbReference type="InterPro" id="IPR005743">
    <property type="entry name" value="GyrA"/>
</dbReference>
<dbReference type="EMBL" id="AP019860">
    <property type="protein sequence ID" value="BBM86051.1"/>
    <property type="molecule type" value="Genomic_DNA"/>
</dbReference>
<dbReference type="InterPro" id="IPR035516">
    <property type="entry name" value="Gyrase/topoIV_suA_C"/>
</dbReference>
<keyword evidence="6 9" id="KW-0238">DNA-binding</keyword>
<dbReference type="SUPFAM" id="SSF101904">
    <property type="entry name" value="GyrA/ParC C-terminal domain-like"/>
    <property type="match status" value="1"/>
</dbReference>
<dbReference type="InterPro" id="IPR013758">
    <property type="entry name" value="Topo_IIA_A/C_ab"/>
</dbReference>
<dbReference type="KEGG" id="uam:UABAM_04437"/>
<keyword evidence="7 9" id="KW-0413">Isomerase</keyword>
<comment type="catalytic activity">
    <reaction evidence="1 9 10">
        <text>ATP-dependent breakage, passage and rejoining of double-stranded DNA.</text>
        <dbReference type="EC" id="5.6.2.2"/>
    </reaction>
</comment>
<evidence type="ECO:0000256" key="7">
    <source>
        <dbReference type="ARBA" id="ARBA00023235"/>
    </source>
</evidence>
<dbReference type="GO" id="GO:0034335">
    <property type="term" value="F:DNA negative supercoiling activity"/>
    <property type="evidence" value="ECO:0007669"/>
    <property type="project" value="UniProtKB-ARBA"/>
</dbReference>
<comment type="subcellular location">
    <subcellularLocation>
        <location evidence="9">Cytoplasm</location>
    </subcellularLocation>
</comment>
<dbReference type="GO" id="GO:0005524">
    <property type="term" value="F:ATP binding"/>
    <property type="evidence" value="ECO:0007669"/>
    <property type="project" value="UniProtKB-UniRule"/>
</dbReference>
<dbReference type="GO" id="GO:0005737">
    <property type="term" value="C:cytoplasm"/>
    <property type="evidence" value="ECO:0007669"/>
    <property type="project" value="UniProtKB-SubCell"/>
</dbReference>
<dbReference type="FunFam" id="1.10.268.10:FF:000001">
    <property type="entry name" value="DNA gyrase subunit A"/>
    <property type="match status" value="1"/>
</dbReference>
<dbReference type="InterPro" id="IPR050220">
    <property type="entry name" value="Type_II_DNA_Topoisomerases"/>
</dbReference>
<organism evidence="13 14">
    <name type="scientific">Uabimicrobium amorphum</name>
    <dbReference type="NCBI Taxonomy" id="2596890"/>
    <lineage>
        <taxon>Bacteria</taxon>
        <taxon>Pseudomonadati</taxon>
        <taxon>Planctomycetota</taxon>
        <taxon>Candidatus Uabimicrobiia</taxon>
        <taxon>Candidatus Uabimicrobiales</taxon>
        <taxon>Candidatus Uabimicrobiaceae</taxon>
        <taxon>Candidatus Uabimicrobium</taxon>
    </lineage>
</organism>
<dbReference type="Gene3D" id="1.10.268.10">
    <property type="entry name" value="Topoisomerase, domain 3"/>
    <property type="match status" value="1"/>
</dbReference>
<evidence type="ECO:0000259" key="12">
    <source>
        <dbReference type="PROSITE" id="PS52040"/>
    </source>
</evidence>
<dbReference type="EC" id="5.6.2.2" evidence="9"/>
<evidence type="ECO:0000256" key="3">
    <source>
        <dbReference type="ARBA" id="ARBA00022741"/>
    </source>
</evidence>
<dbReference type="SUPFAM" id="SSF56719">
    <property type="entry name" value="Type II DNA topoisomerase"/>
    <property type="match status" value="1"/>
</dbReference>
<evidence type="ECO:0000313" key="13">
    <source>
        <dbReference type="EMBL" id="BBM86051.1"/>
    </source>
</evidence>
<comment type="miscellaneous">
    <text evidence="9">Few gyrases are as efficient as E.coli at forming negative supercoils. Not all organisms have 2 type II topoisomerases; in organisms with a single type II topoisomerase this enzyme also has to decatenate newly replicated chromosomes.</text>
</comment>
<dbReference type="Pfam" id="PF03989">
    <property type="entry name" value="DNA_gyraseA_C"/>
    <property type="match status" value="6"/>
</dbReference>
<keyword evidence="9" id="KW-0963">Cytoplasm</keyword>
<name>A0A5S9IRD9_UABAM</name>
<dbReference type="Gene3D" id="3.30.1360.40">
    <property type="match status" value="1"/>
</dbReference>
<dbReference type="HAMAP" id="MF_01897">
    <property type="entry name" value="GyrA"/>
    <property type="match status" value="1"/>
</dbReference>
<comment type="subunit">
    <text evidence="9">Heterotetramer, composed of two GyrA and two GyrB chains. In the heterotetramer, GyrA contains the active site tyrosine that forms a transient covalent intermediate with DNA, while GyrB binds cofactors and catalyzes ATP hydrolysis.</text>
</comment>
<evidence type="ECO:0000256" key="1">
    <source>
        <dbReference type="ARBA" id="ARBA00000185"/>
    </source>
</evidence>
<evidence type="ECO:0000313" key="14">
    <source>
        <dbReference type="Proteomes" id="UP000326354"/>
    </source>
</evidence>
<accession>A0A5S9IRD9</accession>
<reference evidence="13 14" key="1">
    <citation type="submission" date="2019-08" db="EMBL/GenBank/DDBJ databases">
        <title>Complete genome sequence of Candidatus Uab amorphum.</title>
        <authorList>
            <person name="Shiratori T."/>
            <person name="Suzuki S."/>
            <person name="Kakizawa Y."/>
            <person name="Ishida K."/>
        </authorList>
    </citation>
    <scope>NUCLEOTIDE SEQUENCE [LARGE SCALE GENOMIC DNA]</scope>
    <source>
        <strain evidence="13 14">SRT547</strain>
    </source>
</reference>
<dbReference type="InterPro" id="IPR002205">
    <property type="entry name" value="Topo_IIA_dom_A"/>
</dbReference>
<dbReference type="CDD" id="cd00187">
    <property type="entry name" value="TOP4c"/>
    <property type="match status" value="1"/>
</dbReference>
<keyword evidence="5 9" id="KW-0799">Topoisomerase</keyword>
<evidence type="ECO:0000256" key="10">
    <source>
        <dbReference type="PROSITE-ProRule" id="PRU01384"/>
    </source>
</evidence>
<dbReference type="GO" id="GO:0009330">
    <property type="term" value="C:DNA topoisomerase type II (double strand cut, ATP-hydrolyzing) complex"/>
    <property type="evidence" value="ECO:0007669"/>
    <property type="project" value="TreeGrafter"/>
</dbReference>
<keyword evidence="14" id="KW-1185">Reference proteome</keyword>
<dbReference type="FunFam" id="2.120.10.90:FF:000005">
    <property type="entry name" value="DNA topoisomerase 4 subunit A"/>
    <property type="match status" value="1"/>
</dbReference>
<evidence type="ECO:0000256" key="5">
    <source>
        <dbReference type="ARBA" id="ARBA00023029"/>
    </source>
</evidence>
<dbReference type="RefSeq" id="WP_151970129.1">
    <property type="nucleotide sequence ID" value="NZ_AP019860.1"/>
</dbReference>
<dbReference type="GO" id="GO:0006265">
    <property type="term" value="P:DNA topological change"/>
    <property type="evidence" value="ECO:0007669"/>
    <property type="project" value="UniProtKB-UniRule"/>
</dbReference>
<dbReference type="PROSITE" id="PS52040">
    <property type="entry name" value="TOPO_IIA"/>
    <property type="match status" value="1"/>
</dbReference>
<evidence type="ECO:0000256" key="2">
    <source>
        <dbReference type="ARBA" id="ARBA00008263"/>
    </source>
</evidence>
<dbReference type="AlphaFoldDB" id="A0A5S9IRD9"/>
<feature type="short sequence motif" description="GyrA-box" evidence="9">
    <location>
        <begin position="525"/>
        <end position="531"/>
    </location>
</feature>
<evidence type="ECO:0000256" key="4">
    <source>
        <dbReference type="ARBA" id="ARBA00022840"/>
    </source>
</evidence>
<dbReference type="Proteomes" id="UP000326354">
    <property type="component" value="Chromosome"/>
</dbReference>
<dbReference type="InterPro" id="IPR006691">
    <property type="entry name" value="GyrA/parC_rep"/>
</dbReference>
<feature type="domain" description="Topo IIA-type catalytic" evidence="12">
    <location>
        <begin position="33"/>
        <end position="498"/>
    </location>
</feature>
<sequence length="861" mass="96262">MTDTKQCPVVRLEDELKNSYLTYAMSVIVSRALPDVRDGMKPSQRRILLAMNDLNLGPSSKFRKCAKIAGDTSGNYHPHGEAVVYPTLVRMAQNFNMRYPLIQGQGNFGSIDGDPPAAMRYTEARLTAPSVNMLEDMDKDTVDFVSNYDETREEPTVLPAKFPNLLVNGSVGIAVGMSTSIPPNNLTEICDGIIELIENPDIEVEALCEIIKGPDFPTGAIICGEKDVRKAYTTGRGIVKVRSKAEVEEKKNGRESIVFKEIPYQLNKAKVIEKIADLVKDGKITGISDVRDESGRKEPVRIVVDLKRGENSDVILNQLYKYTLLQSSFSIIMLALVNGRPQLLNIKEMIYHFVEHRKEIIRRRTLFLLKKAEKRHHIVKGLILALNHIDEVIKVIRGSQDTKEAKSSLREKWQLSVQQADAIVQMRLGALTNLEFNKLDDERKTLEEQIATFKGILEDPQKILAIIKEETIAIRDKYGDKRRTKIGTAIEAFVLEDIIADDQSVVLITHEGYIKRTPVDTYSKQHRGGKGVTGTGMKQGDIVKDFFIASAHQYILFFSNYGKVYWLKVYDIPEMSRTAKGRALVNLLNLDNDENISSVIPVREFDSRWLVMATRQGIIKKTALSAFSRPNKSGIRAINLDEGDRLISTVLTDGEQDLIIGTKLGRACRFNETEVRPLGRAARGVRGCKLLENDIVIGMVVVRDDHSLLTICEKGYGKRSAYESYRLTRRGVQGVLNFRRTDKTGDVVAIVSVRDEEQVMIITSKGMVIRMGTASLRILSRATQGVRLIRLKKNDSVVSVAKLTKEILEDMGEDSSVTEASETEAEADNGEVANEETSEKSSEESSEEPSEETAVESTESE</sequence>
<dbReference type="NCBIfam" id="TIGR01063">
    <property type="entry name" value="gyrA"/>
    <property type="match status" value="1"/>
</dbReference>
<dbReference type="InterPro" id="IPR013757">
    <property type="entry name" value="Topo_IIA_A_a_sf"/>
</dbReference>
<dbReference type="GO" id="GO:0005694">
    <property type="term" value="C:chromosome"/>
    <property type="evidence" value="ECO:0007669"/>
    <property type="project" value="InterPro"/>
</dbReference>
<dbReference type="InterPro" id="IPR013760">
    <property type="entry name" value="Topo_IIA-like_dom_sf"/>
</dbReference>
<dbReference type="PANTHER" id="PTHR43493">
    <property type="entry name" value="DNA GYRASE/TOPOISOMERASE SUBUNIT A"/>
    <property type="match status" value="1"/>
</dbReference>
<dbReference type="GO" id="GO:0003677">
    <property type="term" value="F:DNA binding"/>
    <property type="evidence" value="ECO:0007669"/>
    <property type="project" value="UniProtKB-UniRule"/>
</dbReference>
<keyword evidence="3 9" id="KW-0547">Nucleotide-binding</keyword>
<comment type="subunit">
    <text evidence="8">Heterotetramer composed of ParC and ParE.</text>
</comment>
<dbReference type="NCBIfam" id="NF004043">
    <property type="entry name" value="PRK05560.1"/>
    <property type="match status" value="1"/>
</dbReference>
<dbReference type="SMART" id="SM00434">
    <property type="entry name" value="TOP4c"/>
    <property type="match status" value="1"/>
</dbReference>
<dbReference type="Gene3D" id="3.90.199.10">
    <property type="entry name" value="Topoisomerase II, domain 5"/>
    <property type="match status" value="1"/>
</dbReference>
<evidence type="ECO:0000256" key="11">
    <source>
        <dbReference type="SAM" id="MobiDB-lite"/>
    </source>
</evidence>
<comment type="similarity">
    <text evidence="2 9">Belongs to the type II topoisomerase GyrA/ParC subunit family.</text>
</comment>